<dbReference type="InterPro" id="IPR003869">
    <property type="entry name" value="Polysac_CapD-like"/>
</dbReference>
<comment type="caution">
    <text evidence="3">The sequence shown here is derived from an EMBL/GenBank/DDBJ whole genome shotgun (WGS) entry which is preliminary data.</text>
</comment>
<protein>
    <submittedName>
        <fullName evidence="3">Polysaccharide biosynthesis protein</fullName>
    </submittedName>
</protein>
<name>A0ABT1ZFK0_9MICO</name>
<proteinExistence type="inferred from homology"/>
<dbReference type="CDD" id="cd05237">
    <property type="entry name" value="UDP_invert_4-6DH_SDR_e"/>
    <property type="match status" value="1"/>
</dbReference>
<accession>A0ABT1ZFK0</accession>
<organism evidence="3 4">
    <name type="scientific">Protaetiibacter mangrovi</name>
    <dbReference type="NCBI Taxonomy" id="2970926"/>
    <lineage>
        <taxon>Bacteria</taxon>
        <taxon>Bacillati</taxon>
        <taxon>Actinomycetota</taxon>
        <taxon>Actinomycetes</taxon>
        <taxon>Micrococcales</taxon>
        <taxon>Microbacteriaceae</taxon>
        <taxon>Protaetiibacter</taxon>
    </lineage>
</organism>
<dbReference type="EMBL" id="JANTHX010000007">
    <property type="protein sequence ID" value="MCS0499484.1"/>
    <property type="molecule type" value="Genomic_DNA"/>
</dbReference>
<evidence type="ECO:0000256" key="1">
    <source>
        <dbReference type="ARBA" id="ARBA00007430"/>
    </source>
</evidence>
<dbReference type="Proteomes" id="UP001205337">
    <property type="component" value="Unassembled WGS sequence"/>
</dbReference>
<reference evidence="3 4" key="1">
    <citation type="submission" date="2022-08" db="EMBL/GenBank/DDBJ databases">
        <authorList>
            <person name="Li F."/>
        </authorList>
    </citation>
    <scope>NUCLEOTIDE SEQUENCE [LARGE SCALE GENOMIC DNA]</scope>
    <source>
        <strain evidence="3 4">10F1B-8-1</strain>
    </source>
</reference>
<dbReference type="InterPro" id="IPR051203">
    <property type="entry name" value="Polysaccharide_Synthase-Rel"/>
</dbReference>
<dbReference type="PANTHER" id="PTHR43318">
    <property type="entry name" value="UDP-N-ACETYLGLUCOSAMINE 4,6-DEHYDRATASE"/>
    <property type="match status" value="1"/>
</dbReference>
<evidence type="ECO:0000313" key="3">
    <source>
        <dbReference type="EMBL" id="MCS0499484.1"/>
    </source>
</evidence>
<evidence type="ECO:0000313" key="4">
    <source>
        <dbReference type="Proteomes" id="UP001205337"/>
    </source>
</evidence>
<dbReference type="Gene3D" id="3.40.50.720">
    <property type="entry name" value="NAD(P)-binding Rossmann-like Domain"/>
    <property type="match status" value="2"/>
</dbReference>
<dbReference type="InterPro" id="IPR036291">
    <property type="entry name" value="NAD(P)-bd_dom_sf"/>
</dbReference>
<dbReference type="SUPFAM" id="SSF51735">
    <property type="entry name" value="NAD(P)-binding Rossmann-fold domains"/>
    <property type="match status" value="2"/>
</dbReference>
<dbReference type="RefSeq" id="WP_258798530.1">
    <property type="nucleotide sequence ID" value="NZ_JANTHX010000007.1"/>
</dbReference>
<keyword evidence="4" id="KW-1185">Reference proteome</keyword>
<feature type="domain" description="Polysaccharide biosynthesis protein CapD-like" evidence="2">
    <location>
        <begin position="137"/>
        <end position="413"/>
    </location>
</feature>
<evidence type="ECO:0000259" key="2">
    <source>
        <dbReference type="Pfam" id="PF02719"/>
    </source>
</evidence>
<dbReference type="PANTHER" id="PTHR43318:SF1">
    <property type="entry name" value="POLYSACCHARIDE BIOSYNTHESIS PROTEIN EPSC-RELATED"/>
    <property type="match status" value="1"/>
</dbReference>
<dbReference type="Pfam" id="PF02719">
    <property type="entry name" value="Polysacc_synt_2"/>
    <property type="match status" value="1"/>
</dbReference>
<comment type="similarity">
    <text evidence="1">Belongs to the polysaccharide synthase family.</text>
</comment>
<gene>
    <name evidence="3" type="ORF">NUH29_07965</name>
</gene>
<sequence>MTARRILIVGRGTAGQALAADAQQHGDVVVGFLDDVETASDVRGTLSEVNEVVRAEAVDAVYFAIPSIDAASLRAFLEVLDTSDVAFSIIPRTYQTLSRETVAVDDLSDVDVLDLVGRRPVKHDLEGARDLVRGRRVLVTGAAGSIGSRLAGLLSALGAAEVVCVDWWENGVFRLQHRLEAAEGTEFVVADVKNRARMEAVFARHRPELVFHAAAYKHVPLMQENPGEAIANNVGGTDAVLELAVAHGVSHVVYVSTDKAVNPVNVMGASKRLGELLVADWAARAPQVQFSTVRFGNVIQSNGSVMETFRRQIREGGPITVTDPEVTRFFMTIDEASQLIIQSAVVGRSGDICVLDMGEPVRIQDLARSLVRTVAPGVEIVFTGLRPGEKLYEELSYDPELVAGTANDKIFVLRESEPASVTPEGIRALVAACAASASTDAEVVDALRAMGFAIR</sequence>